<evidence type="ECO:0000313" key="4">
    <source>
        <dbReference type="EMBL" id="SKB98035.1"/>
    </source>
</evidence>
<keyword evidence="1 2" id="KW-0732">Signal</keyword>
<gene>
    <name evidence="4" type="ORF">SAMN05660477_02194</name>
</gene>
<dbReference type="InterPro" id="IPR013783">
    <property type="entry name" value="Ig-like_fold"/>
</dbReference>
<dbReference type="Proteomes" id="UP000191112">
    <property type="component" value="Unassembled WGS sequence"/>
</dbReference>
<dbReference type="InterPro" id="IPR003961">
    <property type="entry name" value="FN3_dom"/>
</dbReference>
<dbReference type="SUPFAM" id="SSF49265">
    <property type="entry name" value="Fibronectin type III"/>
    <property type="match status" value="1"/>
</dbReference>
<dbReference type="NCBIfam" id="TIGR04183">
    <property type="entry name" value="Por_Secre_tail"/>
    <property type="match status" value="1"/>
</dbReference>
<feature type="domain" description="Fibronectin type-III" evidence="3">
    <location>
        <begin position="81"/>
        <end position="167"/>
    </location>
</feature>
<name>A0A1T5FPE2_9FLAO</name>
<feature type="signal peptide" evidence="2">
    <location>
        <begin position="1"/>
        <end position="20"/>
    </location>
</feature>
<dbReference type="STRING" id="619805.SAMN05660477_02194"/>
<dbReference type="OrthoDB" id="1210035at2"/>
<accession>A0A1T5FPE2</accession>
<dbReference type="Gene3D" id="2.60.40.10">
    <property type="entry name" value="Immunoglobulins"/>
    <property type="match status" value="1"/>
</dbReference>
<evidence type="ECO:0000259" key="3">
    <source>
        <dbReference type="PROSITE" id="PS50853"/>
    </source>
</evidence>
<dbReference type="InterPro" id="IPR045474">
    <property type="entry name" value="GEVED"/>
</dbReference>
<dbReference type="AlphaFoldDB" id="A0A1T5FPE2"/>
<proteinExistence type="predicted"/>
<organism evidence="4 5">
    <name type="scientific">Soonwooa buanensis</name>
    <dbReference type="NCBI Taxonomy" id="619805"/>
    <lineage>
        <taxon>Bacteria</taxon>
        <taxon>Pseudomonadati</taxon>
        <taxon>Bacteroidota</taxon>
        <taxon>Flavobacteriia</taxon>
        <taxon>Flavobacteriales</taxon>
        <taxon>Weeksellaceae</taxon>
        <taxon>Chryseobacterium group</taxon>
        <taxon>Soonwooa</taxon>
    </lineage>
</organism>
<evidence type="ECO:0000313" key="5">
    <source>
        <dbReference type="Proteomes" id="UP000191112"/>
    </source>
</evidence>
<protein>
    <submittedName>
        <fullName evidence="4">Por secretion system C-terminal sorting domain-containing protein</fullName>
    </submittedName>
</protein>
<dbReference type="EMBL" id="FUYZ01000007">
    <property type="protein sequence ID" value="SKB98035.1"/>
    <property type="molecule type" value="Genomic_DNA"/>
</dbReference>
<dbReference type="Pfam" id="PF20009">
    <property type="entry name" value="GEVED"/>
    <property type="match status" value="1"/>
</dbReference>
<sequence length="423" mass="44988">MKKVLLSSFLAFGFSAAIQAQSSVGSANEQKNAISEFPFMEIGGKLNGKVSTSEIENGVKNAGDTSNASRILAPDCATLVSPANASVGSIYNPVLLRWTKPSGTITGYDLYIGLHPDALLKLGTSNTTGANVGGTTPDTTYYWKAIAKSPSGDAVDCETWSFTTMSTLDPYCGPIASFSISPMQAITFVNFKANVEKTSSVTADTPHENFKDHIFKVEKGAETTISVNSNTGTGKKHYYTVFVDWNQNGNFNDAGESYFTTTPYFSNLGSDGVDASKIVTSVLAVPEAALLGKTRMRIKAVEAPVNGPLSGDLSNMTSPCNNAAPAIGQAEDYTIEVVPKGSMAVDNVNKSNVSVYPNPFKDVLKISDIKGVSSIMVSDVSGRKLIEAKPTNDLNLSQLKKGIYIVNIKYASGELKSIKVIKE</sequence>
<dbReference type="RefSeq" id="WP_079667407.1">
    <property type="nucleotide sequence ID" value="NZ_FUYZ01000007.1"/>
</dbReference>
<evidence type="ECO:0000256" key="1">
    <source>
        <dbReference type="ARBA" id="ARBA00022729"/>
    </source>
</evidence>
<keyword evidence="5" id="KW-1185">Reference proteome</keyword>
<dbReference type="InterPro" id="IPR026444">
    <property type="entry name" value="Secre_tail"/>
</dbReference>
<feature type="chain" id="PRO_5012504681" evidence="2">
    <location>
        <begin position="21"/>
        <end position="423"/>
    </location>
</feature>
<dbReference type="InterPro" id="IPR036116">
    <property type="entry name" value="FN3_sf"/>
</dbReference>
<evidence type="ECO:0000256" key="2">
    <source>
        <dbReference type="SAM" id="SignalP"/>
    </source>
</evidence>
<reference evidence="4 5" key="1">
    <citation type="submission" date="2017-02" db="EMBL/GenBank/DDBJ databases">
        <authorList>
            <person name="Peterson S.W."/>
        </authorList>
    </citation>
    <scope>NUCLEOTIDE SEQUENCE [LARGE SCALE GENOMIC DNA]</scope>
    <source>
        <strain evidence="4 5">DSM 22323</strain>
    </source>
</reference>
<dbReference type="Pfam" id="PF18962">
    <property type="entry name" value="Por_Secre_tail"/>
    <property type="match status" value="1"/>
</dbReference>
<dbReference type="PROSITE" id="PS50853">
    <property type="entry name" value="FN3"/>
    <property type="match status" value="1"/>
</dbReference>